<keyword evidence="7" id="KW-1185">Reference proteome</keyword>
<dbReference type="PANTHER" id="PTHR25462:SF296">
    <property type="entry name" value="MEIOTIC P26, ISOFORM F"/>
    <property type="match status" value="1"/>
</dbReference>
<dbReference type="SUPFAM" id="SSF57845">
    <property type="entry name" value="B-box zinc-binding domain"/>
    <property type="match status" value="1"/>
</dbReference>
<dbReference type="PANTHER" id="PTHR25462">
    <property type="entry name" value="BONUS, ISOFORM C-RELATED"/>
    <property type="match status" value="1"/>
</dbReference>
<dbReference type="Pfam" id="PF13445">
    <property type="entry name" value="zf-RING_UBOX"/>
    <property type="match status" value="1"/>
</dbReference>
<dbReference type="SMART" id="SM00336">
    <property type="entry name" value="BBOX"/>
    <property type="match status" value="2"/>
</dbReference>
<keyword evidence="3" id="KW-0677">Repeat</keyword>
<keyword evidence="2" id="KW-0479">Metal-binding</keyword>
<evidence type="ECO:0000256" key="4">
    <source>
        <dbReference type="ARBA" id="ARBA00022771"/>
    </source>
</evidence>
<name>A0A8J1UC40_OWEFU</name>
<dbReference type="CDD" id="cd19756">
    <property type="entry name" value="Bbox2"/>
    <property type="match status" value="1"/>
</dbReference>
<dbReference type="InterPro" id="IPR027370">
    <property type="entry name" value="Znf-RING_euk"/>
</dbReference>
<dbReference type="Gene3D" id="2.120.10.30">
    <property type="entry name" value="TolB, C-terminal domain"/>
    <property type="match status" value="1"/>
</dbReference>
<protein>
    <submittedName>
        <fullName evidence="6">Uncharacterized protein</fullName>
    </submittedName>
</protein>
<dbReference type="InterPro" id="IPR047153">
    <property type="entry name" value="TRIM45/56/19-like"/>
</dbReference>
<organism evidence="6 7">
    <name type="scientific">Owenia fusiformis</name>
    <name type="common">Polychaete worm</name>
    <dbReference type="NCBI Taxonomy" id="6347"/>
    <lineage>
        <taxon>Eukaryota</taxon>
        <taxon>Metazoa</taxon>
        <taxon>Spiralia</taxon>
        <taxon>Lophotrochozoa</taxon>
        <taxon>Annelida</taxon>
        <taxon>Polychaeta</taxon>
        <taxon>Sedentaria</taxon>
        <taxon>Canalipalpata</taxon>
        <taxon>Sabellida</taxon>
        <taxon>Oweniida</taxon>
        <taxon>Oweniidae</taxon>
        <taxon>Owenia</taxon>
    </lineage>
</organism>
<dbReference type="InterPro" id="IPR000315">
    <property type="entry name" value="Znf_B-box"/>
</dbReference>
<dbReference type="InterPro" id="IPR001841">
    <property type="entry name" value="Znf_RING"/>
</dbReference>
<dbReference type="PROSITE" id="PS50119">
    <property type="entry name" value="ZF_BBOX"/>
    <property type="match status" value="2"/>
</dbReference>
<dbReference type="PROSITE" id="PS00518">
    <property type="entry name" value="ZF_RING_1"/>
    <property type="match status" value="1"/>
</dbReference>
<reference evidence="6" key="1">
    <citation type="submission" date="2022-03" db="EMBL/GenBank/DDBJ databases">
        <authorList>
            <person name="Martin C."/>
        </authorList>
    </citation>
    <scope>NUCLEOTIDE SEQUENCE</scope>
</reference>
<evidence type="ECO:0000256" key="5">
    <source>
        <dbReference type="ARBA" id="ARBA00022833"/>
    </source>
</evidence>
<dbReference type="SUPFAM" id="SSF57850">
    <property type="entry name" value="RING/U-box"/>
    <property type="match status" value="1"/>
</dbReference>
<dbReference type="SMART" id="SM00184">
    <property type="entry name" value="RING"/>
    <property type="match status" value="1"/>
</dbReference>
<dbReference type="InterPro" id="IPR013083">
    <property type="entry name" value="Znf_RING/FYVE/PHD"/>
</dbReference>
<dbReference type="OrthoDB" id="6048873at2759"/>
<dbReference type="Proteomes" id="UP000749559">
    <property type="component" value="Unassembled WGS sequence"/>
</dbReference>
<evidence type="ECO:0000256" key="1">
    <source>
        <dbReference type="ARBA" id="ARBA00022553"/>
    </source>
</evidence>
<gene>
    <name evidence="6" type="ORF">OFUS_LOCUS11531</name>
</gene>
<dbReference type="InterPro" id="IPR001258">
    <property type="entry name" value="NHL_repeat"/>
</dbReference>
<sequence length="590" mass="66397">MVLRNKMASCGPPTQDERFREILTCPICLEQFTDPKVLPCLHTFCLGCVDTWATKHQNGTKLPCPVCKEEMDIPDGGLKAIKPNFLFNTLHDALSMSKDGVTDEQFCDICCEDGENVKAEKRCMDCDEHLCQNCTKLHLRMKSSRHHKMILLTGDVAKDVKHTIAALPERSVYCEKHPQEVLKYFCKDDSCVICSTCYVTTHSGHSCSDVVEEGTNVKERIAKLLKTVESKITTYCDRVKQIQESKQNEVDDLKREISNEKEKFMKHVENYYDKQLTKVCELWEQTVKKIEAFGQKTDDLKETKQFLETLEDHGHITEVIRFSPEVDQKSEELNDERVLDTLIQDVGLCIFQPGEVESEQRLAMGKLKEELEGVPNQMPDEQSNKEATALLPGAPRDQEDEITSALLLKDFSWISSIKSMAVKSNGEIAIIRGEFSDDVQVYEKSMRDLNNGNIAAVDEDAIFRINGFKSYVIDSWRGIKYDNPIAMAVNSQDEVVLIFGGRGNIVLASLDGDENVVNCWLKEPKDICVDASDNIIIADTGNKTVQVRDSKGKLISKILKGVECTSVAITNEGNLLCGTDDGKIYKTGYI</sequence>
<comment type="caution">
    <text evidence="6">The sequence shown here is derived from an EMBL/GenBank/DDBJ whole genome shotgun (WGS) entry which is preliminary data.</text>
</comment>
<keyword evidence="1" id="KW-0597">Phosphoprotein</keyword>
<dbReference type="AlphaFoldDB" id="A0A8J1UC40"/>
<accession>A0A8J1UC40</accession>
<dbReference type="SUPFAM" id="SSF101898">
    <property type="entry name" value="NHL repeat"/>
    <property type="match status" value="1"/>
</dbReference>
<evidence type="ECO:0000313" key="6">
    <source>
        <dbReference type="EMBL" id="CAH1785483.1"/>
    </source>
</evidence>
<dbReference type="Pfam" id="PF00643">
    <property type="entry name" value="zf-B_box"/>
    <property type="match status" value="1"/>
</dbReference>
<dbReference type="PROSITE" id="PS50089">
    <property type="entry name" value="ZF_RING_2"/>
    <property type="match status" value="1"/>
</dbReference>
<evidence type="ECO:0000256" key="3">
    <source>
        <dbReference type="ARBA" id="ARBA00022737"/>
    </source>
</evidence>
<dbReference type="Pfam" id="PF01436">
    <property type="entry name" value="NHL"/>
    <property type="match status" value="1"/>
</dbReference>
<dbReference type="GO" id="GO:0008270">
    <property type="term" value="F:zinc ion binding"/>
    <property type="evidence" value="ECO:0007669"/>
    <property type="project" value="UniProtKB-KW"/>
</dbReference>
<dbReference type="Gene3D" id="3.30.160.60">
    <property type="entry name" value="Classic Zinc Finger"/>
    <property type="match status" value="1"/>
</dbReference>
<keyword evidence="5" id="KW-0862">Zinc</keyword>
<evidence type="ECO:0000313" key="7">
    <source>
        <dbReference type="Proteomes" id="UP000749559"/>
    </source>
</evidence>
<dbReference type="EMBL" id="CAIIXF020000006">
    <property type="protein sequence ID" value="CAH1785483.1"/>
    <property type="molecule type" value="Genomic_DNA"/>
</dbReference>
<dbReference type="InterPro" id="IPR017907">
    <property type="entry name" value="Znf_RING_CS"/>
</dbReference>
<dbReference type="InterPro" id="IPR011042">
    <property type="entry name" value="6-blade_b-propeller_TolB-like"/>
</dbReference>
<evidence type="ECO:0000256" key="2">
    <source>
        <dbReference type="ARBA" id="ARBA00022723"/>
    </source>
</evidence>
<proteinExistence type="predicted"/>
<dbReference type="Gene3D" id="3.30.40.10">
    <property type="entry name" value="Zinc/RING finger domain, C3HC4 (zinc finger)"/>
    <property type="match status" value="1"/>
</dbReference>
<keyword evidence="4" id="KW-0863">Zinc-finger</keyword>